<keyword evidence="7" id="KW-1185">Reference proteome</keyword>
<dbReference type="PANTHER" id="PTHR15111">
    <property type="entry name" value="RNA POLYMERASE II SUBUNIT 5-MEDIATING PROTEIN NNX3"/>
    <property type="match status" value="1"/>
</dbReference>
<organism evidence="6 7">
    <name type="scientific">Trichogramma kaykai</name>
    <dbReference type="NCBI Taxonomy" id="54128"/>
    <lineage>
        <taxon>Eukaryota</taxon>
        <taxon>Metazoa</taxon>
        <taxon>Ecdysozoa</taxon>
        <taxon>Arthropoda</taxon>
        <taxon>Hexapoda</taxon>
        <taxon>Insecta</taxon>
        <taxon>Pterygota</taxon>
        <taxon>Neoptera</taxon>
        <taxon>Endopterygota</taxon>
        <taxon>Hymenoptera</taxon>
        <taxon>Apocrita</taxon>
        <taxon>Proctotrupomorpha</taxon>
        <taxon>Chalcidoidea</taxon>
        <taxon>Trichogrammatidae</taxon>
        <taxon>Trichogramma</taxon>
    </lineage>
</organism>
<dbReference type="InterPro" id="IPR052255">
    <property type="entry name" value="RNA_pol_II_subunit5-mediator"/>
</dbReference>
<dbReference type="Pfam" id="PF02996">
    <property type="entry name" value="Prefoldin"/>
    <property type="match status" value="1"/>
</dbReference>
<evidence type="ECO:0000256" key="2">
    <source>
        <dbReference type="ARBA" id="ARBA00023242"/>
    </source>
</evidence>
<evidence type="ECO:0008006" key="8">
    <source>
        <dbReference type="Google" id="ProtNLM"/>
    </source>
</evidence>
<comment type="similarity">
    <text evidence="3">Belongs to the RNA polymerase II subunit 5-mediating protein family.</text>
</comment>
<accession>A0ABD2WPS0</accession>
<feature type="compositionally biased region" description="Basic residues" evidence="5">
    <location>
        <begin position="369"/>
        <end position="378"/>
    </location>
</feature>
<feature type="region of interest" description="Disordered" evidence="5">
    <location>
        <begin position="316"/>
        <end position="339"/>
    </location>
</feature>
<dbReference type="SUPFAM" id="SSF46579">
    <property type="entry name" value="Prefoldin"/>
    <property type="match status" value="1"/>
</dbReference>
<protein>
    <recommendedName>
        <fullName evidence="8">Unconventional prefoldin RPB5 interactor</fullName>
    </recommendedName>
</protein>
<keyword evidence="4" id="KW-0175">Coiled coil</keyword>
<evidence type="ECO:0000313" key="7">
    <source>
        <dbReference type="Proteomes" id="UP001627154"/>
    </source>
</evidence>
<dbReference type="Proteomes" id="UP001627154">
    <property type="component" value="Unassembled WGS sequence"/>
</dbReference>
<dbReference type="Gene3D" id="1.10.287.370">
    <property type="match status" value="1"/>
</dbReference>
<feature type="compositionally biased region" description="Polar residues" evidence="5">
    <location>
        <begin position="329"/>
        <end position="339"/>
    </location>
</feature>
<name>A0ABD2WPS0_9HYME</name>
<gene>
    <name evidence="6" type="ORF">TKK_011002</name>
</gene>
<keyword evidence="2" id="KW-0539">Nucleus</keyword>
<evidence type="ECO:0000313" key="6">
    <source>
        <dbReference type="EMBL" id="KAL3394710.1"/>
    </source>
</evidence>
<feature type="compositionally biased region" description="Low complexity" evidence="5">
    <location>
        <begin position="316"/>
        <end position="328"/>
    </location>
</feature>
<dbReference type="AlphaFoldDB" id="A0ABD2WPS0"/>
<dbReference type="EMBL" id="JBJJXI010000088">
    <property type="protein sequence ID" value="KAL3394710.1"/>
    <property type="molecule type" value="Genomic_DNA"/>
</dbReference>
<dbReference type="PANTHER" id="PTHR15111:SF0">
    <property type="entry name" value="UNCONVENTIONAL PREFOLDIN RPB5 INTERACTOR 1"/>
    <property type="match status" value="1"/>
</dbReference>
<sequence length="378" mass="43696">MSAQDITKYKDFLLQQMFHKNIQENERHIHNLNQYIASHQEVIKNLQQFGNELSIDCLVPMGKLAFFKGKLTHTNELLALLGDEYFGKYSQKQTIELIQRKIKRAVDALKDFEKQNESLKKQLSLAAESGAMESQGKENLDQGARIEEYWDEESLEKWKAEHKVRMQGHSKTPQTQNVLSDDEINKRLDELELEELILEGKEKNNDNQIIEKKVDKLDDNEINNIIKTDNKQPETQGAILQMNESILSNKENKATIIVDKEKKNYCDDSYDTDHGIKIHFKHSSKAPVFENNPNKIDSPKDISNAFSMPVSILKKSNSNNTSINKSVSLPDNHQLPDTNENRSIYSEIVHDIRETSQKSENKNATRPMSKFKRERKNV</sequence>
<evidence type="ECO:0000256" key="1">
    <source>
        <dbReference type="ARBA" id="ARBA00004123"/>
    </source>
</evidence>
<comment type="subcellular location">
    <subcellularLocation>
        <location evidence="1">Nucleus</location>
    </subcellularLocation>
</comment>
<evidence type="ECO:0000256" key="4">
    <source>
        <dbReference type="SAM" id="Coils"/>
    </source>
</evidence>
<reference evidence="6 7" key="1">
    <citation type="journal article" date="2024" name="bioRxiv">
        <title>A reference genome for Trichogramma kaykai: A tiny desert-dwelling parasitoid wasp with competing sex-ratio distorters.</title>
        <authorList>
            <person name="Culotta J."/>
            <person name="Lindsey A.R."/>
        </authorList>
    </citation>
    <scope>NUCLEOTIDE SEQUENCE [LARGE SCALE GENOMIC DNA]</scope>
    <source>
        <strain evidence="6 7">KSX58</strain>
    </source>
</reference>
<evidence type="ECO:0000256" key="3">
    <source>
        <dbReference type="ARBA" id="ARBA00038295"/>
    </source>
</evidence>
<proteinExistence type="inferred from homology"/>
<feature type="compositionally biased region" description="Basic and acidic residues" evidence="5">
    <location>
        <begin position="352"/>
        <end position="363"/>
    </location>
</feature>
<feature type="coiled-coil region" evidence="4">
    <location>
        <begin position="95"/>
        <end position="129"/>
    </location>
</feature>
<dbReference type="CDD" id="cd23159">
    <property type="entry name" value="Prefoldin_URI1"/>
    <property type="match status" value="1"/>
</dbReference>
<dbReference type="InterPro" id="IPR009053">
    <property type="entry name" value="Prefoldin"/>
</dbReference>
<dbReference type="GO" id="GO:0005634">
    <property type="term" value="C:nucleus"/>
    <property type="evidence" value="ECO:0007669"/>
    <property type="project" value="UniProtKB-SubCell"/>
</dbReference>
<comment type="caution">
    <text evidence="6">The sequence shown here is derived from an EMBL/GenBank/DDBJ whole genome shotgun (WGS) entry which is preliminary data.</text>
</comment>
<feature type="region of interest" description="Disordered" evidence="5">
    <location>
        <begin position="352"/>
        <end position="378"/>
    </location>
</feature>
<dbReference type="InterPro" id="IPR004127">
    <property type="entry name" value="Prefoldin_subunit_alpha"/>
</dbReference>
<evidence type="ECO:0000256" key="5">
    <source>
        <dbReference type="SAM" id="MobiDB-lite"/>
    </source>
</evidence>